<sequence>NHDVFSISIPDPSETHIPHQLLFSCSSKKATQKSSSQKTGYTSPTNSIDRANREKTAESNMFAAEKKILRV</sequence>
<gene>
    <name evidence="2" type="ORF">COCMIDRAFT_94044</name>
</gene>
<feature type="compositionally biased region" description="Low complexity" evidence="1">
    <location>
        <begin position="27"/>
        <end position="39"/>
    </location>
</feature>
<name>W6Z2H8_COCMI</name>
<dbReference type="KEGG" id="bor:COCMIDRAFT_94044"/>
<evidence type="ECO:0000313" key="2">
    <source>
        <dbReference type="EMBL" id="EUC45962.1"/>
    </source>
</evidence>
<dbReference type="RefSeq" id="XP_007687538.1">
    <property type="nucleotide sequence ID" value="XM_007689348.1"/>
</dbReference>
<accession>W6Z2H8</accession>
<evidence type="ECO:0000256" key="1">
    <source>
        <dbReference type="SAM" id="MobiDB-lite"/>
    </source>
</evidence>
<proteinExistence type="predicted"/>
<dbReference type="HOGENOM" id="CLU_2746832_0_0_1"/>
<protein>
    <submittedName>
        <fullName evidence="2">Uncharacterized protein</fullName>
    </submittedName>
</protein>
<keyword evidence="3" id="KW-1185">Reference proteome</keyword>
<feature type="region of interest" description="Disordered" evidence="1">
    <location>
        <begin position="27"/>
        <end position="60"/>
    </location>
</feature>
<dbReference type="EMBL" id="KI963974">
    <property type="protein sequence ID" value="EUC45962.1"/>
    <property type="molecule type" value="Genomic_DNA"/>
</dbReference>
<dbReference type="AlphaFoldDB" id="W6Z2H8"/>
<dbReference type="GeneID" id="19128376"/>
<feature type="compositionally biased region" description="Polar residues" evidence="1">
    <location>
        <begin position="40"/>
        <end position="49"/>
    </location>
</feature>
<dbReference type="Proteomes" id="UP000054032">
    <property type="component" value="Unassembled WGS sequence"/>
</dbReference>
<feature type="non-terminal residue" evidence="2">
    <location>
        <position position="1"/>
    </location>
</feature>
<organism evidence="2 3">
    <name type="scientific">Bipolaris oryzae ATCC 44560</name>
    <dbReference type="NCBI Taxonomy" id="930090"/>
    <lineage>
        <taxon>Eukaryota</taxon>
        <taxon>Fungi</taxon>
        <taxon>Dikarya</taxon>
        <taxon>Ascomycota</taxon>
        <taxon>Pezizomycotina</taxon>
        <taxon>Dothideomycetes</taxon>
        <taxon>Pleosporomycetidae</taxon>
        <taxon>Pleosporales</taxon>
        <taxon>Pleosporineae</taxon>
        <taxon>Pleosporaceae</taxon>
        <taxon>Bipolaris</taxon>
    </lineage>
</organism>
<evidence type="ECO:0000313" key="3">
    <source>
        <dbReference type="Proteomes" id="UP000054032"/>
    </source>
</evidence>
<reference evidence="2 3" key="1">
    <citation type="journal article" date="2013" name="PLoS Genet.">
        <title>Comparative genome structure, secondary metabolite, and effector coding capacity across Cochliobolus pathogens.</title>
        <authorList>
            <person name="Condon B.J."/>
            <person name="Leng Y."/>
            <person name="Wu D."/>
            <person name="Bushley K.E."/>
            <person name="Ohm R.A."/>
            <person name="Otillar R."/>
            <person name="Martin J."/>
            <person name="Schackwitz W."/>
            <person name="Grimwood J."/>
            <person name="MohdZainudin N."/>
            <person name="Xue C."/>
            <person name="Wang R."/>
            <person name="Manning V.A."/>
            <person name="Dhillon B."/>
            <person name="Tu Z.J."/>
            <person name="Steffenson B.J."/>
            <person name="Salamov A."/>
            <person name="Sun H."/>
            <person name="Lowry S."/>
            <person name="LaButti K."/>
            <person name="Han J."/>
            <person name="Copeland A."/>
            <person name="Lindquist E."/>
            <person name="Barry K."/>
            <person name="Schmutz J."/>
            <person name="Baker S.E."/>
            <person name="Ciuffetti L.M."/>
            <person name="Grigoriev I.V."/>
            <person name="Zhong S."/>
            <person name="Turgeon B.G."/>
        </authorList>
    </citation>
    <scope>NUCLEOTIDE SEQUENCE [LARGE SCALE GENOMIC DNA]</scope>
    <source>
        <strain evidence="2 3">ATCC 44560</strain>
    </source>
</reference>